<proteinExistence type="predicted"/>
<organism evidence="2 3">
    <name type="scientific">Plasmodium berghei</name>
    <dbReference type="NCBI Taxonomy" id="5821"/>
    <lineage>
        <taxon>Eukaryota</taxon>
        <taxon>Sar</taxon>
        <taxon>Alveolata</taxon>
        <taxon>Apicomplexa</taxon>
        <taxon>Aconoidasida</taxon>
        <taxon>Haemosporida</taxon>
        <taxon>Plasmodiidae</taxon>
        <taxon>Plasmodium</taxon>
        <taxon>Plasmodium (Vinckeia)</taxon>
    </lineage>
</organism>
<sequence>MYIEQKRTLLYYIALLFFLIFKINLNESHSQFCNSSIGVAKHLNYDSRKEQICNNDIIKRGYIKYICKPSNNNNNNNNNNNRIRNRKLNHVLTIEDYADESGKNGKNGKTKKHKYNFLSNQHNIVKKHKNNKVTYKNWKVQKISVLNYSVNNISIAPIFWGKNNTNLIIKKWHLRKKNINIPIYLMASTDATIMDINVSPDISSHIETDKTRKMCIKPVENNTSSKLKSNDGDDQKIKTNQHEKKKKSTKRVLSEESKKRMKEKLRSIMIKKWKDVDFRKKMIKSFKKRGAHHNKKISDTIKNKWKNDKDYKLKTLEGQRKYFIKKCKNNNAISSKTREKISRSMKLYWQNKNKYKASQPNNLQSIIKKKKQKKVWENIYSIILNKNVNDFNNYQTFHHNLSINLQAALG</sequence>
<evidence type="ECO:0000313" key="3">
    <source>
        <dbReference type="Proteomes" id="UP000069549"/>
    </source>
</evidence>
<reference evidence="2 3" key="1">
    <citation type="submission" date="2016-02" db="EMBL/GenBank/DDBJ databases">
        <authorList>
            <consortium name="Pathogen Informatics"/>
        </authorList>
    </citation>
    <scope>NUCLEOTIDE SEQUENCE [LARGE SCALE GENOMIC DNA]</scope>
    <source>
        <strain evidence="2 3">K173</strain>
    </source>
</reference>
<evidence type="ECO:0000256" key="1">
    <source>
        <dbReference type="SAM" id="MobiDB-lite"/>
    </source>
</evidence>
<feature type="compositionally biased region" description="Basic and acidic residues" evidence="1">
    <location>
        <begin position="228"/>
        <end position="242"/>
    </location>
</feature>
<accession>A0A0Y9W1A9</accession>
<protein>
    <submittedName>
        <fullName evidence="2">Uncharacterized protein</fullName>
    </submittedName>
</protein>
<dbReference type="VEuPathDB" id="PlasmoDB:PBANKA_0812700"/>
<gene>
    <name evidence="2" type="ORF">PBK173_000155600</name>
</gene>
<dbReference type="Proteomes" id="UP000069549">
    <property type="component" value="Chromosome 8"/>
</dbReference>
<feature type="region of interest" description="Disordered" evidence="1">
    <location>
        <begin position="218"/>
        <end position="260"/>
    </location>
</feature>
<evidence type="ECO:0000313" key="2">
    <source>
        <dbReference type="EMBL" id="CXI31551.1"/>
    </source>
</evidence>
<name>A0A0Y9W1A9_PLABE</name>
<dbReference type="AlphaFoldDB" id="A0A0Y9W1A9"/>
<dbReference type="EMBL" id="LT160028">
    <property type="protein sequence ID" value="CXI31551.1"/>
    <property type="molecule type" value="Genomic_DNA"/>
</dbReference>